<dbReference type="PROSITE" id="PS51898">
    <property type="entry name" value="TYR_RECOMBINASE"/>
    <property type="match status" value="1"/>
</dbReference>
<evidence type="ECO:0000256" key="3">
    <source>
        <dbReference type="PROSITE-ProRule" id="PRU01248"/>
    </source>
</evidence>
<keyword evidence="2" id="KW-0233">DNA recombination</keyword>
<keyword evidence="1 3" id="KW-0238">DNA-binding</keyword>
<evidence type="ECO:0000313" key="7">
    <source>
        <dbReference type="Proteomes" id="UP000244240"/>
    </source>
</evidence>
<dbReference type="InterPro" id="IPR013762">
    <property type="entry name" value="Integrase-like_cat_sf"/>
</dbReference>
<dbReference type="PANTHER" id="PTHR34605">
    <property type="entry name" value="PHAGE_INTEGRASE DOMAIN-CONTAINING PROTEIN"/>
    <property type="match status" value="1"/>
</dbReference>
<name>A0A2T6AVI9_9BACL</name>
<keyword evidence="7" id="KW-1185">Reference proteome</keyword>
<dbReference type="InterPro" id="IPR044068">
    <property type="entry name" value="CB"/>
</dbReference>
<sequence length="325" mass="35972">MQMIPAGKTAAPVLPETVEQYRKQARANNTKRSYTADWNHFQGWTWNKGYTVDPAQGQGADPGMVAEYITDMANGAAGRTYKPATIRRRLVAIGNIHKTCGLPDPTKHNVVREALAGIERNKGTRQTAKKALLIEDVRAMVQHMSGDLLGVRDRALILLGYIGGFRRSELVALKMEDIQFNRRGLEVFIAGSKTDQRKEGRSIPVPYSTDPATCPVRAVQDWVQRAGIETGPLFRSVHGGKIGEKALAPRMVNHRIKRYVKAIGKDPAAYGAHSLRSGFVTQARRKGASIDKIMAQTGHKSIKMVQRYTQTIDMWEDNAAARILG</sequence>
<dbReference type="SUPFAM" id="SSF56349">
    <property type="entry name" value="DNA breaking-rejoining enzymes"/>
    <property type="match status" value="1"/>
</dbReference>
<dbReference type="GO" id="GO:0003677">
    <property type="term" value="F:DNA binding"/>
    <property type="evidence" value="ECO:0007669"/>
    <property type="project" value="UniProtKB-UniRule"/>
</dbReference>
<evidence type="ECO:0000259" key="5">
    <source>
        <dbReference type="PROSITE" id="PS51900"/>
    </source>
</evidence>
<dbReference type="GO" id="GO:0006310">
    <property type="term" value="P:DNA recombination"/>
    <property type="evidence" value="ECO:0007669"/>
    <property type="project" value="UniProtKB-KW"/>
</dbReference>
<accession>A0A2T6AVI9</accession>
<dbReference type="AlphaFoldDB" id="A0A2T6AVI9"/>
<dbReference type="InterPro" id="IPR011010">
    <property type="entry name" value="DNA_brk_join_enz"/>
</dbReference>
<dbReference type="Proteomes" id="UP000244240">
    <property type="component" value="Unassembled WGS sequence"/>
</dbReference>
<comment type="caution">
    <text evidence="6">The sequence shown here is derived from an EMBL/GenBank/DDBJ whole genome shotgun (WGS) entry which is preliminary data.</text>
</comment>
<protein>
    <submittedName>
        <fullName evidence="6">Site-specific recombinase XerD</fullName>
    </submittedName>
</protein>
<dbReference type="InterPro" id="IPR052925">
    <property type="entry name" value="Phage_Integrase-like_Recomb"/>
</dbReference>
<dbReference type="RefSeq" id="WP_170109760.1">
    <property type="nucleotide sequence ID" value="NZ_QBKR01000049.1"/>
</dbReference>
<dbReference type="SUPFAM" id="SSF47823">
    <property type="entry name" value="lambda integrase-like, N-terminal domain"/>
    <property type="match status" value="1"/>
</dbReference>
<dbReference type="InterPro" id="IPR010998">
    <property type="entry name" value="Integrase_recombinase_N"/>
</dbReference>
<organism evidence="6 7">
    <name type="scientific">Melghirimyces profundicolus</name>
    <dbReference type="NCBI Taxonomy" id="1242148"/>
    <lineage>
        <taxon>Bacteria</taxon>
        <taxon>Bacillati</taxon>
        <taxon>Bacillota</taxon>
        <taxon>Bacilli</taxon>
        <taxon>Bacillales</taxon>
        <taxon>Thermoactinomycetaceae</taxon>
        <taxon>Melghirimyces</taxon>
    </lineage>
</organism>
<dbReference type="InterPro" id="IPR002104">
    <property type="entry name" value="Integrase_catalytic"/>
</dbReference>
<dbReference type="Gene3D" id="1.10.150.130">
    <property type="match status" value="1"/>
</dbReference>
<evidence type="ECO:0000256" key="1">
    <source>
        <dbReference type="ARBA" id="ARBA00023125"/>
    </source>
</evidence>
<reference evidence="6 7" key="1">
    <citation type="submission" date="2018-04" db="EMBL/GenBank/DDBJ databases">
        <title>Genomic Encyclopedia of Archaeal and Bacterial Type Strains, Phase II (KMG-II): from individual species to whole genera.</title>
        <authorList>
            <person name="Goeker M."/>
        </authorList>
    </citation>
    <scope>NUCLEOTIDE SEQUENCE [LARGE SCALE GENOMIC DNA]</scope>
    <source>
        <strain evidence="6 7">DSM 45787</strain>
    </source>
</reference>
<gene>
    <name evidence="6" type="ORF">C8P63_1495</name>
</gene>
<dbReference type="Gene3D" id="1.10.443.10">
    <property type="entry name" value="Intergrase catalytic core"/>
    <property type="match status" value="1"/>
</dbReference>
<dbReference type="PANTHER" id="PTHR34605:SF3">
    <property type="entry name" value="P CELL-TYPE AGGLUTINATION PROTEIN MAP4-LIKE-RELATED"/>
    <property type="match status" value="1"/>
</dbReference>
<dbReference type="Pfam" id="PF00589">
    <property type="entry name" value="Phage_integrase"/>
    <property type="match status" value="1"/>
</dbReference>
<dbReference type="PROSITE" id="PS51900">
    <property type="entry name" value="CB"/>
    <property type="match status" value="1"/>
</dbReference>
<feature type="domain" description="Tyr recombinase" evidence="4">
    <location>
        <begin position="127"/>
        <end position="322"/>
    </location>
</feature>
<dbReference type="GO" id="GO:0015074">
    <property type="term" value="P:DNA integration"/>
    <property type="evidence" value="ECO:0007669"/>
    <property type="project" value="InterPro"/>
</dbReference>
<feature type="domain" description="Core-binding (CB)" evidence="5">
    <location>
        <begin position="12"/>
        <end position="101"/>
    </location>
</feature>
<evidence type="ECO:0000259" key="4">
    <source>
        <dbReference type="PROSITE" id="PS51898"/>
    </source>
</evidence>
<evidence type="ECO:0000313" key="6">
    <source>
        <dbReference type="EMBL" id="PTX47840.1"/>
    </source>
</evidence>
<proteinExistence type="predicted"/>
<dbReference type="CDD" id="cd00799">
    <property type="entry name" value="INT_Cre_C"/>
    <property type="match status" value="1"/>
</dbReference>
<dbReference type="EMBL" id="QBKR01000049">
    <property type="protein sequence ID" value="PTX47840.1"/>
    <property type="molecule type" value="Genomic_DNA"/>
</dbReference>
<evidence type="ECO:0000256" key="2">
    <source>
        <dbReference type="ARBA" id="ARBA00023172"/>
    </source>
</evidence>